<dbReference type="EMBL" id="KI301852">
    <property type="protein sequence ID" value="ERZ94648.1"/>
    <property type="molecule type" value="Genomic_DNA"/>
</dbReference>
<organism evidence="1">
    <name type="scientific">Rhizophagus irregularis (strain DAOM 181602 / DAOM 197198 / MUCL 43194)</name>
    <name type="common">Arbuscular mycorrhizal fungus</name>
    <name type="synonym">Glomus intraradices</name>
    <dbReference type="NCBI Taxonomy" id="747089"/>
    <lineage>
        <taxon>Eukaryota</taxon>
        <taxon>Fungi</taxon>
        <taxon>Fungi incertae sedis</taxon>
        <taxon>Mucoromycota</taxon>
        <taxon>Glomeromycotina</taxon>
        <taxon>Glomeromycetes</taxon>
        <taxon>Glomerales</taxon>
        <taxon>Glomeraceae</taxon>
        <taxon>Rhizophagus</taxon>
    </lineage>
</organism>
<proteinExistence type="predicted"/>
<gene>
    <name evidence="1" type="ORF">GLOINDRAFT_14399</name>
</gene>
<evidence type="ECO:0000313" key="1">
    <source>
        <dbReference type="EMBL" id="ERZ94648.1"/>
    </source>
</evidence>
<sequence>SKNFDITVFFIRFVLSLELKDFNISEYPLLTQSVELVVVSYFSSSVKISLNII</sequence>
<name>U9SFK5_RHIID</name>
<protein>
    <submittedName>
        <fullName evidence="1">Uncharacterized protein</fullName>
    </submittedName>
</protein>
<reference evidence="1" key="1">
    <citation type="submission" date="2013-07" db="EMBL/GenBank/DDBJ databases">
        <title>The genome of an arbuscular mycorrhizal fungus provides insights into the evolution of the oldest plant symbiosis.</title>
        <authorList>
            <consortium name="DOE Joint Genome Institute"/>
            <person name="Tisserant E."/>
            <person name="Malbreil M."/>
            <person name="Kuo A."/>
            <person name="Kohler A."/>
            <person name="Symeonidi A."/>
            <person name="Balestrini R."/>
            <person name="Charron P."/>
            <person name="Duensing N."/>
            <person name="Frei-dit-Frey N."/>
            <person name="Gianinazzi-Pearson V."/>
            <person name="Gilbert B."/>
            <person name="Handa Y."/>
            <person name="Hijri M."/>
            <person name="Kaul R."/>
            <person name="Kawaguchi M."/>
            <person name="Krajinski F."/>
            <person name="Lammers P."/>
            <person name="Lapierre D."/>
            <person name="Masclaux F.G."/>
            <person name="Murat C."/>
            <person name="Morin E."/>
            <person name="Ndikumana S."/>
            <person name="Pagni M."/>
            <person name="Petitpierre D."/>
            <person name="Requena N."/>
            <person name="Rosikiewicz P."/>
            <person name="Riley R."/>
            <person name="Saito K."/>
            <person name="San Clemente H."/>
            <person name="Shapiro H."/>
            <person name="van Tuinen D."/>
            <person name="Becard G."/>
            <person name="Bonfante P."/>
            <person name="Paszkowski U."/>
            <person name="Shachar-Hill Y."/>
            <person name="Young J.P."/>
            <person name="Sanders I.R."/>
            <person name="Henrissat B."/>
            <person name="Rensing S.A."/>
            <person name="Grigoriev I.V."/>
            <person name="Corradi N."/>
            <person name="Roux C."/>
            <person name="Martin F."/>
        </authorList>
    </citation>
    <scope>NUCLEOTIDE SEQUENCE</scope>
    <source>
        <strain evidence="1">DAOM 197198</strain>
    </source>
</reference>
<dbReference type="HOGENOM" id="CLU_3074473_0_0_1"/>
<accession>U9SFK5</accession>
<feature type="non-terminal residue" evidence="1">
    <location>
        <position position="1"/>
    </location>
</feature>
<dbReference type="AlphaFoldDB" id="U9SFK5"/>